<accession>B7KWQ5</accession>
<proteinExistence type="predicted"/>
<protein>
    <submittedName>
        <fullName evidence="1">Uncharacterized protein</fullName>
    </submittedName>
</protein>
<evidence type="ECO:0000313" key="2">
    <source>
        <dbReference type="Proteomes" id="UP000002385"/>
    </source>
</evidence>
<dbReference type="Proteomes" id="UP000002385">
    <property type="component" value="Chromosome"/>
</dbReference>
<gene>
    <name evidence="1" type="ordered locus">Mchl_5374</name>
</gene>
<reference evidence="1 2" key="2">
    <citation type="journal article" date="2012" name="J. Bacteriol.">
        <title>Complete genome sequences of six strains of the genus Methylobacterium.</title>
        <authorList>
            <person name="Marx C.J."/>
            <person name="Bringel F."/>
            <person name="Chistoserdova L."/>
            <person name="Moulin L."/>
            <person name="Farhan Ul Haque M."/>
            <person name="Fleischman D.E."/>
            <person name="Gruffaz C."/>
            <person name="Jourand P."/>
            <person name="Knief C."/>
            <person name="Lee M.C."/>
            <person name="Muller E.E."/>
            <person name="Nadalig T."/>
            <person name="Peyraud R."/>
            <person name="Roselli S."/>
            <person name="Russ L."/>
            <person name="Goodwin L.A."/>
            <person name="Ivanova N."/>
            <person name="Kyrpides N."/>
            <person name="Lajus A."/>
            <person name="Land M.L."/>
            <person name="Medigue C."/>
            <person name="Mikhailova N."/>
            <person name="Nolan M."/>
            <person name="Woyke T."/>
            <person name="Stolyar S."/>
            <person name="Vorholt J.A."/>
            <person name="Vuilleumier S."/>
        </authorList>
    </citation>
    <scope>NUCLEOTIDE SEQUENCE [LARGE SCALE GENOMIC DNA]</scope>
    <source>
        <strain evidence="2">CM4 / NCIMB 13688</strain>
    </source>
</reference>
<dbReference type="HOGENOM" id="CLU_2288207_0_0_5"/>
<dbReference type="AlphaFoldDB" id="B7KWQ5"/>
<dbReference type="EMBL" id="CP001298">
    <property type="protein sequence ID" value="ACK86132.1"/>
    <property type="molecule type" value="Genomic_DNA"/>
</dbReference>
<organism evidence="1 2">
    <name type="scientific">Methylorubrum extorquens (strain CM4 / NCIMB 13688)</name>
    <name type="common">Methylobacterium extorquens</name>
    <dbReference type="NCBI Taxonomy" id="440085"/>
    <lineage>
        <taxon>Bacteria</taxon>
        <taxon>Pseudomonadati</taxon>
        <taxon>Pseudomonadota</taxon>
        <taxon>Alphaproteobacteria</taxon>
        <taxon>Hyphomicrobiales</taxon>
        <taxon>Methylobacteriaceae</taxon>
        <taxon>Methylorubrum</taxon>
    </lineage>
</organism>
<reference evidence="2" key="1">
    <citation type="submission" date="2008-12" db="EMBL/GenBank/DDBJ databases">
        <title>Complete sequence of chromosome of Methylobacterium chloromethanicum CM4.</title>
        <authorList>
            <consortium name="US DOE Joint Genome Institute"/>
            <person name="Lucas S."/>
            <person name="Copeland A."/>
            <person name="Lapidus A."/>
            <person name="Glavina del Rio T."/>
            <person name="Dalin E."/>
            <person name="Tice H."/>
            <person name="Bruce D."/>
            <person name="Goodwin L."/>
            <person name="Pitluck S."/>
            <person name="Chertkov O."/>
            <person name="Brettin T."/>
            <person name="Detter J.C."/>
            <person name="Han C."/>
            <person name="Larimer F."/>
            <person name="Land M."/>
            <person name="Hauser L."/>
            <person name="Kyrpides N."/>
            <person name="Mikhailova N."/>
            <person name="Marx C."/>
            <person name="Richardson P."/>
        </authorList>
    </citation>
    <scope>NUCLEOTIDE SEQUENCE [LARGE SCALE GENOMIC DNA]</scope>
    <source>
        <strain evidence="2">CM4 / NCIMB 13688</strain>
    </source>
</reference>
<name>B7KWQ5_METC4</name>
<sequence>MSGAEVYVLPTLGLATEQVSRIVTDLAEAHAAGVDLGSRVLHIQANSNALMSLHDSLERELAGLHAELQQLGVQGRHAGTVLQQLLDEVRQLADMGRHYPQPPATSI</sequence>
<evidence type="ECO:0000313" key="1">
    <source>
        <dbReference type="EMBL" id="ACK86132.1"/>
    </source>
</evidence>
<dbReference type="KEGG" id="mch:Mchl_5374"/>
<dbReference type="RefSeq" id="WP_015952965.1">
    <property type="nucleotide sequence ID" value="NC_011757.1"/>
</dbReference>